<reference evidence="1 2" key="1">
    <citation type="journal article" date="2022" name="New Phytol.">
        <title>Ecological generalism drives hyperdiversity of secondary metabolite gene clusters in xylarialean endophytes.</title>
        <authorList>
            <person name="Franco M.E.E."/>
            <person name="Wisecaver J.H."/>
            <person name="Arnold A.E."/>
            <person name="Ju Y.M."/>
            <person name="Slot J.C."/>
            <person name="Ahrendt S."/>
            <person name="Moore L.P."/>
            <person name="Eastman K.E."/>
            <person name="Scott K."/>
            <person name="Konkel Z."/>
            <person name="Mondo S.J."/>
            <person name="Kuo A."/>
            <person name="Hayes R.D."/>
            <person name="Haridas S."/>
            <person name="Andreopoulos B."/>
            <person name="Riley R."/>
            <person name="LaButti K."/>
            <person name="Pangilinan J."/>
            <person name="Lipzen A."/>
            <person name="Amirebrahimi M."/>
            <person name="Yan J."/>
            <person name="Adam C."/>
            <person name="Keymanesh K."/>
            <person name="Ng V."/>
            <person name="Louie K."/>
            <person name="Northen T."/>
            <person name="Drula E."/>
            <person name="Henrissat B."/>
            <person name="Hsieh H.M."/>
            <person name="Youens-Clark K."/>
            <person name="Lutzoni F."/>
            <person name="Miadlikowska J."/>
            <person name="Eastwood D.C."/>
            <person name="Hamelin R.C."/>
            <person name="Grigoriev I.V."/>
            <person name="U'Ren J.M."/>
        </authorList>
    </citation>
    <scope>NUCLEOTIDE SEQUENCE [LARGE SCALE GENOMIC DNA]</scope>
    <source>
        <strain evidence="1 2">CBS 119005</strain>
    </source>
</reference>
<comment type="caution">
    <text evidence="1">The sequence shown here is derived from an EMBL/GenBank/DDBJ whole genome shotgun (WGS) entry which is preliminary data.</text>
</comment>
<proteinExistence type="predicted"/>
<protein>
    <submittedName>
        <fullName evidence="1">Subtilisin</fullName>
    </submittedName>
</protein>
<accession>A0ACB9YGK7</accession>
<evidence type="ECO:0000313" key="2">
    <source>
        <dbReference type="Proteomes" id="UP001497700"/>
    </source>
</evidence>
<name>A0ACB9YGK7_9PEZI</name>
<organism evidence="1 2">
    <name type="scientific">Hypoxylon rubiginosum</name>
    <dbReference type="NCBI Taxonomy" id="110542"/>
    <lineage>
        <taxon>Eukaryota</taxon>
        <taxon>Fungi</taxon>
        <taxon>Dikarya</taxon>
        <taxon>Ascomycota</taxon>
        <taxon>Pezizomycotina</taxon>
        <taxon>Sordariomycetes</taxon>
        <taxon>Xylariomycetidae</taxon>
        <taxon>Xylariales</taxon>
        <taxon>Hypoxylaceae</taxon>
        <taxon>Hypoxylon</taxon>
    </lineage>
</organism>
<dbReference type="EMBL" id="MU393738">
    <property type="protein sequence ID" value="KAI4858529.1"/>
    <property type="molecule type" value="Genomic_DNA"/>
</dbReference>
<sequence length="997" mass="112921">MDYNMVGDKGDKDVNGRKGGESETKEQQTANNDNKGKAKGFRELLSDMLVQFPETCASECNPDWCEKRDCNTQKGISELKRFEDTQKSRFKRHLENISKRTNNDDGNFLHVMVQSWSGTRKEKRLLNWMLQQKEYQSLLTQEDERFQYTPMHHALVSRKEDFVNGVLEVEELDFLEILDKKCSRGNCLHLATTHSFSNLSNIIEKCRANKTIFKGDPKSPEDTPLHIAIRSFLTLASSQSSDDDYDPVPDSQQTHEDQNLNSHNEDSDDGYSALDPQERKEEEREKLLIKRILDGLDKDIYRPRPPSMTQDAKSDENMSSISQDTLTREPMELPIGHRVRLLVEACPEALATKNKAKRTPYQEREHFLRNNRLVEEAIKEEYAEKGDHSDTEEVFEARAKRIIIVKDPIAHYIRSFCLHKCKSRDETMKRLYKPGQECHIEFDLEGIPTPIISHGYLGQLENHLKFESILKYVALPALSVESRPARDPRSQPAAPNETLPELNRKGRSDLVTIFDWLWRRGVREIIKVMVVDDGDLPHADTAIVEALYGFKVEEWDWKRVDICSDVISESSLAIREVSLYSSGNNAVLMGWASEEGLLEKVKLYVQDKRWELNNARCKDKIQNGRMAPEGGTIDVKIIPDNNPVKYSSELSNIEYVEETHPWIKSIQDFSVFLRNASREEEEQSPPVKIPPVKIAIIDDGIDATVHDLQPNIVAGATFCPYPHSPVHVNSYYVPRGKHGTLMAQLICSICPSIQLYIARLEELPALTGGGRTVTARSAAKAVDWAVSCGVDIISMSWTIQTTAQDNTDMTDLKTAIGRAHSAEILMFCSASDQGANNKEKSYPGGWNQCIRIGGATFTGEKLTWVNNDVDFWFPGRNVPFPSKDGKSVVKESGSSVATAAATGLAGVLIYSARLSNNTSPGERIDFQDRIKMTKAFETMAKGIDGKFPQTQKIMVELFNEKFQQVSGKSNKLNRVNTLEWDKQSKDTLKALLFYIKI</sequence>
<gene>
    <name evidence="1" type="ORF">F4820DRAFT_468365</name>
</gene>
<dbReference type="Proteomes" id="UP001497700">
    <property type="component" value="Unassembled WGS sequence"/>
</dbReference>
<evidence type="ECO:0000313" key="1">
    <source>
        <dbReference type="EMBL" id="KAI4858529.1"/>
    </source>
</evidence>
<keyword evidence="2" id="KW-1185">Reference proteome</keyword>